<dbReference type="Proteomes" id="UP001354073">
    <property type="component" value="Unassembled WGS sequence"/>
</dbReference>
<protein>
    <submittedName>
        <fullName evidence="1">DUF2339 domain-containing protein</fullName>
    </submittedName>
</protein>
<accession>A0ACC7R9Q8</accession>
<evidence type="ECO:0000313" key="2">
    <source>
        <dbReference type="Proteomes" id="UP001354073"/>
    </source>
</evidence>
<proteinExistence type="predicted"/>
<gene>
    <name evidence="1" type="ORF">REH74_011835</name>
</gene>
<comment type="caution">
    <text evidence="1">The sequence shown here is derived from an EMBL/GenBank/DDBJ whole genome shotgun (WGS) entry which is preliminary data.</text>
</comment>
<evidence type="ECO:0000313" key="1">
    <source>
        <dbReference type="EMBL" id="MGI1898214.1"/>
    </source>
</evidence>
<dbReference type="EMBL" id="JAVHXJ020000048">
    <property type="protein sequence ID" value="MGI1898214.1"/>
    <property type="molecule type" value="Genomic_DNA"/>
</dbReference>
<sequence>MQQLFISLAVILAIFAMLITLKAVSRISRLEDEVSQLHKELAELRARWFEKGASPTFKPKQHDAPQSQHVPTPTENTTQPNKPAPAPAPAPESESKVTPLAAKQAPQPIVEPSLPSADEVHIGELAQSSESVFEKQANKLLTNIQENWLVWVGALAMLIGGGYLVQVIGSHIEFSPIMRVTIAFSISLATVIAGEWFHRREQKSPDRAGRAKGFTYVPAAITGTGLTGIYCTVIFAFVFYQLLSPGASLVILAGAALSSLALSLRQGPLMAVLGLIGGYSAPLWIGGAEPNYYLLAGYITAISVAATLLMQKIRHAWISPSITVPHILWMLLLIESMPIEQLFSWLAIFLSLSLYLLFAVPRMGWMIKPRYRHCQGRWTHPPTGIALAMTLLVLSALARMSSLDTAEMIYFYAFFTAMIWLPAIRKTWSLRVYLPSTLVPSTAVMLLSIALESIYMAERQTPVLVALGISIVLIALRTLFQTLADDRSQLTGILFLVLAPAMTLITLLYTYEFMSRHVLGWTLFTASIAVYYALLGQRFKALALECSAIMHAIIAGTAFVWLNDTWLTTAISIQVAVMALQTQANVFRPANWAVKVAMGILVVRLTLLPFIPEWQPVNAGHWAWVLISYLPSLAILAYARTVLHRSDTELANWFEGAFLHVFLMAVFTQTNYWLTGQYGYLGYIDFTSAIVFANQALVMGLVYSYRSQFAQQLERVYQAYSYLLWGAFVVLMMLLNSLESPLMVNNVSAESMPVFNMLSLGWLLPAIVLLVTAYKRWNTLQIPRPVVASFGLILAAVWLGMSIRQFWQPISMTLAQPTGMAELFTYSIAGLIVGGLLTWVGATRKAMTIQRIGLAVLACVALKVFLWDVRSLDGFWRAISFLGLGASLIGLGWLFQKLHRSVAEPIEHAE</sequence>
<reference evidence="1" key="1">
    <citation type="submission" date="2024-11" db="EMBL/GenBank/DDBJ databases">
        <title>Identification of new Vibrio campbellii strains harboring the pVA1 plasmid isolated from Penaeus vannamei postlarvae affected by outbreaks of acute hepatopancreatic necrosis disease (AHPND) in Mexico.</title>
        <authorList>
            <person name="Gomez-Gil B."/>
            <person name="Enciso-Ibarra J."/>
        </authorList>
    </citation>
    <scope>NUCLEOTIDE SEQUENCE</scope>
    <source>
        <strain evidence="1">M270204</strain>
    </source>
</reference>
<organism evidence="1 2">
    <name type="scientific">Vibrio campbellii</name>
    <dbReference type="NCBI Taxonomy" id="680"/>
    <lineage>
        <taxon>Bacteria</taxon>
        <taxon>Pseudomonadati</taxon>
        <taxon>Pseudomonadota</taxon>
        <taxon>Gammaproteobacteria</taxon>
        <taxon>Vibrionales</taxon>
        <taxon>Vibrionaceae</taxon>
        <taxon>Vibrio</taxon>
    </lineage>
</organism>
<name>A0ACC7R9Q8_9VIBR</name>